<dbReference type="GO" id="GO:0005506">
    <property type="term" value="F:iron ion binding"/>
    <property type="evidence" value="ECO:0007669"/>
    <property type="project" value="InterPro"/>
</dbReference>
<evidence type="ECO:0000256" key="2">
    <source>
        <dbReference type="ARBA" id="ARBA00022723"/>
    </source>
</evidence>
<evidence type="ECO:0000313" key="10">
    <source>
        <dbReference type="Proteomes" id="UP001432027"/>
    </source>
</evidence>
<feature type="chain" id="PRO_5043686154" description="Fe2OG dioxygenase domain-containing protein" evidence="7">
    <location>
        <begin position="20"/>
        <end position="287"/>
    </location>
</feature>
<protein>
    <recommendedName>
        <fullName evidence="8">Fe2OG dioxygenase domain-containing protein</fullName>
    </recommendedName>
</protein>
<dbReference type="InterPro" id="IPR005123">
    <property type="entry name" value="Oxoglu/Fe-dep_dioxygenase_dom"/>
</dbReference>
<keyword evidence="6" id="KW-0408">Iron</keyword>
<evidence type="ECO:0000256" key="1">
    <source>
        <dbReference type="ARBA" id="ARBA00001961"/>
    </source>
</evidence>
<feature type="non-terminal residue" evidence="9">
    <location>
        <position position="1"/>
    </location>
</feature>
<comment type="caution">
    <text evidence="9">The sequence shown here is derived from an EMBL/GenBank/DDBJ whole genome shotgun (WGS) entry which is preliminary data.</text>
</comment>
<proteinExistence type="predicted"/>
<dbReference type="Gene3D" id="2.60.120.620">
    <property type="entry name" value="q2cbj1_9rhob like domain"/>
    <property type="match status" value="1"/>
</dbReference>
<reference evidence="9" key="1">
    <citation type="submission" date="2023-10" db="EMBL/GenBank/DDBJ databases">
        <title>Genome assembly of Pristionchus species.</title>
        <authorList>
            <person name="Yoshida K."/>
            <person name="Sommer R.J."/>
        </authorList>
    </citation>
    <scope>NUCLEOTIDE SEQUENCE</scope>
    <source>
        <strain evidence="9">RS0144</strain>
    </source>
</reference>
<keyword evidence="10" id="KW-1185">Reference proteome</keyword>
<accession>A0AAV5SQE5</accession>
<keyword evidence="4" id="KW-0223">Dioxygenase</keyword>
<evidence type="ECO:0000256" key="6">
    <source>
        <dbReference type="ARBA" id="ARBA00023004"/>
    </source>
</evidence>
<organism evidence="9 10">
    <name type="scientific">Pristionchus entomophagus</name>
    <dbReference type="NCBI Taxonomy" id="358040"/>
    <lineage>
        <taxon>Eukaryota</taxon>
        <taxon>Metazoa</taxon>
        <taxon>Ecdysozoa</taxon>
        <taxon>Nematoda</taxon>
        <taxon>Chromadorea</taxon>
        <taxon>Rhabditida</taxon>
        <taxon>Rhabditina</taxon>
        <taxon>Diplogasteromorpha</taxon>
        <taxon>Diplogasteroidea</taxon>
        <taxon>Neodiplogasteridae</taxon>
        <taxon>Pristionchus</taxon>
    </lineage>
</organism>
<keyword evidence="3" id="KW-0847">Vitamin C</keyword>
<dbReference type="PANTHER" id="PTHR10869">
    <property type="entry name" value="PROLYL 4-HYDROXYLASE ALPHA SUBUNIT"/>
    <property type="match status" value="1"/>
</dbReference>
<evidence type="ECO:0000256" key="4">
    <source>
        <dbReference type="ARBA" id="ARBA00022964"/>
    </source>
</evidence>
<dbReference type="Pfam" id="PF13640">
    <property type="entry name" value="2OG-FeII_Oxy_3"/>
    <property type="match status" value="1"/>
</dbReference>
<name>A0AAV5SQE5_9BILA</name>
<dbReference type="GO" id="GO:0005783">
    <property type="term" value="C:endoplasmic reticulum"/>
    <property type="evidence" value="ECO:0007669"/>
    <property type="project" value="TreeGrafter"/>
</dbReference>
<evidence type="ECO:0000256" key="5">
    <source>
        <dbReference type="ARBA" id="ARBA00023002"/>
    </source>
</evidence>
<dbReference type="SMART" id="SM00702">
    <property type="entry name" value="P4Hc"/>
    <property type="match status" value="1"/>
</dbReference>
<dbReference type="PANTHER" id="PTHR10869:SF210">
    <property type="entry name" value="FE2OG DIOXYGENASE DOMAIN-CONTAINING PROTEIN"/>
    <property type="match status" value="1"/>
</dbReference>
<sequence length="287" mass="33096">SLFLLLLFITFSFQINLDSFSNPHWDSIAKDLCAREHYGIPDMNCYIYRIYLFPVKVEVRSTAPPLVVLKHFIPKNYIRGFLKEIRERELEEQGVVDVVSGEKVPSPGRNANGTRLGHYETTTSSKIFNLIQQRIAAIDFRRAENYSVLSYNPGGHYAPHYDYIPFKNEEQEKKCEMNKKYGNRFLTFLFILQTAKMGGATVFPLLHSTIKPEKGDAIMWLNMDTNYSVEGRSLHAACPILEGTKIAATLWVRRMGQELLMPCHENGAYDLKDIFYPSEKKLLLKRD</sequence>
<dbReference type="Proteomes" id="UP001432027">
    <property type="component" value="Unassembled WGS sequence"/>
</dbReference>
<evidence type="ECO:0000256" key="3">
    <source>
        <dbReference type="ARBA" id="ARBA00022896"/>
    </source>
</evidence>
<evidence type="ECO:0000313" key="9">
    <source>
        <dbReference type="EMBL" id="GMS84722.1"/>
    </source>
</evidence>
<gene>
    <name evidence="9" type="ORF">PENTCL1PPCAC_6897</name>
</gene>
<dbReference type="AlphaFoldDB" id="A0AAV5SQE5"/>
<evidence type="ECO:0000259" key="8">
    <source>
        <dbReference type="PROSITE" id="PS51471"/>
    </source>
</evidence>
<dbReference type="GO" id="GO:0004656">
    <property type="term" value="F:procollagen-proline 4-dioxygenase activity"/>
    <property type="evidence" value="ECO:0007669"/>
    <property type="project" value="TreeGrafter"/>
</dbReference>
<dbReference type="InterPro" id="IPR045054">
    <property type="entry name" value="P4HA-like"/>
</dbReference>
<feature type="signal peptide" evidence="7">
    <location>
        <begin position="1"/>
        <end position="19"/>
    </location>
</feature>
<evidence type="ECO:0000256" key="7">
    <source>
        <dbReference type="SAM" id="SignalP"/>
    </source>
</evidence>
<comment type="cofactor">
    <cofactor evidence="1">
        <name>L-ascorbate</name>
        <dbReference type="ChEBI" id="CHEBI:38290"/>
    </cofactor>
</comment>
<dbReference type="EMBL" id="BTSX01000002">
    <property type="protein sequence ID" value="GMS84722.1"/>
    <property type="molecule type" value="Genomic_DNA"/>
</dbReference>
<dbReference type="InterPro" id="IPR044862">
    <property type="entry name" value="Pro_4_hyd_alph_FE2OG_OXY"/>
</dbReference>
<feature type="domain" description="Fe2OG dioxygenase" evidence="8">
    <location>
        <begin position="142"/>
        <end position="254"/>
    </location>
</feature>
<keyword evidence="5" id="KW-0560">Oxidoreductase</keyword>
<dbReference type="InterPro" id="IPR006620">
    <property type="entry name" value="Pro_4_hyd_alph"/>
</dbReference>
<keyword evidence="2" id="KW-0479">Metal-binding</keyword>
<dbReference type="GO" id="GO:0031418">
    <property type="term" value="F:L-ascorbic acid binding"/>
    <property type="evidence" value="ECO:0007669"/>
    <property type="project" value="UniProtKB-KW"/>
</dbReference>
<dbReference type="PROSITE" id="PS51471">
    <property type="entry name" value="FE2OG_OXY"/>
    <property type="match status" value="1"/>
</dbReference>
<keyword evidence="7" id="KW-0732">Signal</keyword>